<dbReference type="AlphaFoldDB" id="A0A7R8D2F3"/>
<dbReference type="InterPro" id="IPR025875">
    <property type="entry name" value="Leu-rich_rpt_4"/>
</dbReference>
<dbReference type="PANTHER" id="PTHR45712:SF22">
    <property type="entry name" value="INSULIN-LIKE GROWTH FACTOR-BINDING PROTEIN COMPLEX ACID LABILE SUBUNIT"/>
    <property type="match status" value="1"/>
</dbReference>
<accession>A0A7R8D2F3</accession>
<dbReference type="SUPFAM" id="SSF52058">
    <property type="entry name" value="L domain-like"/>
    <property type="match status" value="1"/>
</dbReference>
<dbReference type="Gene3D" id="3.80.10.10">
    <property type="entry name" value="Ribonuclease Inhibitor"/>
    <property type="match status" value="4"/>
</dbReference>
<protein>
    <submittedName>
        <fullName evidence="1">(salmon louse) hypothetical protein</fullName>
    </submittedName>
</protein>
<sequence>MRQLIGFLSLFMLGYSHSQGQEKCPRPDEIAPCQCRTRGPSIQVRNAFAGIEDFITELYIKEPNLKNFPLESVDYLHKLEVFSIENSKIIDIPRIAGWPPESLHSLALANFSDNAISWIHPRAFSYSHYLTEINLKGNAISDAGIIGRAMGYVQSLEHLDISHNLLTEVKQGKFFSNPSIEIHRFELQYRNRIERFMSDAFVDSSNIEKLFLNRNKIQSLSDINFLMDTLPRLRYLELSENEIRDIPFGVFRSYPKLERLFLSGNQISQISTEGLADMPSLRLDISNNGITLIDKDAFKGVSNLDYLNVSYNNIKELDPSMFSNLKELYELDMSFNELTFLSSNLLASQNKLEYISLSNNQLQNLPSSLLSLDNRVKHLDLTSNFVRKFPDDLINKLKNLKKLLFIRNSLDKLTSQSFLKLTSLESIQLHDNRIEIIDNDTFQHLHSLKHLDLSLNIISTVGVALNPLSNLIKLNLSDNYITVLPQKTFTSLKRLSTLDVSNNTIREISEAFKDMPALKYLDLSYNHYP</sequence>
<gene>
    <name evidence="1" type="ORF">LSAA_13500</name>
</gene>
<dbReference type="EMBL" id="HG994586">
    <property type="protein sequence ID" value="CAF3001010.1"/>
    <property type="molecule type" value="Genomic_DNA"/>
</dbReference>
<dbReference type="OrthoDB" id="8195690at2759"/>
<name>A0A7R8D2F3_LEPSM</name>
<dbReference type="InterPro" id="IPR003591">
    <property type="entry name" value="Leu-rich_rpt_typical-subtyp"/>
</dbReference>
<dbReference type="FunFam" id="3.80.10.10:FF:001164">
    <property type="entry name" value="GH01279p"/>
    <property type="match status" value="1"/>
</dbReference>
<dbReference type="PANTHER" id="PTHR45712">
    <property type="entry name" value="AGAP008170-PA"/>
    <property type="match status" value="1"/>
</dbReference>
<reference evidence="1" key="1">
    <citation type="submission" date="2021-02" db="EMBL/GenBank/DDBJ databases">
        <authorList>
            <person name="Bekaert M."/>
        </authorList>
    </citation>
    <scope>NUCLEOTIDE SEQUENCE</scope>
    <source>
        <strain evidence="1">IoA-00</strain>
    </source>
</reference>
<dbReference type="Pfam" id="PF13855">
    <property type="entry name" value="LRR_8"/>
    <property type="match status" value="3"/>
</dbReference>
<dbReference type="SMART" id="SM00369">
    <property type="entry name" value="LRR_TYP"/>
    <property type="match status" value="14"/>
</dbReference>
<dbReference type="Pfam" id="PF00560">
    <property type="entry name" value="LRR_1"/>
    <property type="match status" value="1"/>
</dbReference>
<dbReference type="Proteomes" id="UP000675881">
    <property type="component" value="Chromosome 7"/>
</dbReference>
<dbReference type="SMART" id="SM00364">
    <property type="entry name" value="LRR_BAC"/>
    <property type="match status" value="8"/>
</dbReference>
<evidence type="ECO:0000313" key="2">
    <source>
        <dbReference type="Proteomes" id="UP000675881"/>
    </source>
</evidence>
<organism evidence="1 2">
    <name type="scientific">Lepeophtheirus salmonis</name>
    <name type="common">Salmon louse</name>
    <name type="synonym">Caligus salmonis</name>
    <dbReference type="NCBI Taxonomy" id="72036"/>
    <lineage>
        <taxon>Eukaryota</taxon>
        <taxon>Metazoa</taxon>
        <taxon>Ecdysozoa</taxon>
        <taxon>Arthropoda</taxon>
        <taxon>Crustacea</taxon>
        <taxon>Multicrustacea</taxon>
        <taxon>Hexanauplia</taxon>
        <taxon>Copepoda</taxon>
        <taxon>Siphonostomatoida</taxon>
        <taxon>Caligidae</taxon>
        <taxon>Lepeophtheirus</taxon>
    </lineage>
</organism>
<dbReference type="Pfam" id="PF13516">
    <property type="entry name" value="LRR_6"/>
    <property type="match status" value="2"/>
</dbReference>
<proteinExistence type="predicted"/>
<dbReference type="InterPro" id="IPR032675">
    <property type="entry name" value="LRR_dom_sf"/>
</dbReference>
<evidence type="ECO:0000313" key="1">
    <source>
        <dbReference type="EMBL" id="CAF3001010.1"/>
    </source>
</evidence>
<dbReference type="Pfam" id="PF12799">
    <property type="entry name" value="LRR_4"/>
    <property type="match status" value="1"/>
</dbReference>
<dbReference type="SMART" id="SM00365">
    <property type="entry name" value="LRR_SD22"/>
    <property type="match status" value="7"/>
</dbReference>
<dbReference type="InterPro" id="IPR001611">
    <property type="entry name" value="Leu-rich_rpt"/>
</dbReference>
<dbReference type="InterPro" id="IPR050333">
    <property type="entry name" value="SLRP"/>
</dbReference>
<dbReference type="PROSITE" id="PS51450">
    <property type="entry name" value="LRR"/>
    <property type="match status" value="6"/>
</dbReference>
<keyword evidence="2" id="KW-1185">Reference proteome</keyword>
<dbReference type="SUPFAM" id="SSF52047">
    <property type="entry name" value="RNI-like"/>
    <property type="match status" value="1"/>
</dbReference>